<evidence type="ECO:0000313" key="3">
    <source>
        <dbReference type="EMBL" id="OIT20774.1"/>
    </source>
</evidence>
<dbReference type="Proteomes" id="UP000187609">
    <property type="component" value="Unassembled WGS sequence"/>
</dbReference>
<dbReference type="EMBL" id="MJEQ01004925">
    <property type="protein sequence ID" value="OIT20774.1"/>
    <property type="molecule type" value="Genomic_DNA"/>
</dbReference>
<feature type="region of interest" description="Disordered" evidence="1">
    <location>
        <begin position="1"/>
        <end position="43"/>
    </location>
</feature>
<reference evidence="3" key="1">
    <citation type="submission" date="2016-11" db="EMBL/GenBank/DDBJ databases">
        <title>The genome of Nicotiana attenuata.</title>
        <authorList>
            <person name="Xu S."/>
            <person name="Brockmoeller T."/>
            <person name="Gaquerel E."/>
            <person name="Navarro A."/>
            <person name="Kuhl H."/>
            <person name="Gase K."/>
            <person name="Ling Z."/>
            <person name="Zhou W."/>
            <person name="Kreitzer C."/>
            <person name="Stanke M."/>
            <person name="Tang H."/>
            <person name="Lyons E."/>
            <person name="Pandey P."/>
            <person name="Pandey S.P."/>
            <person name="Timmermann B."/>
            <person name="Baldwin I.T."/>
        </authorList>
    </citation>
    <scope>NUCLEOTIDE SEQUENCE [LARGE SCALE GENOMIC DNA]</scope>
    <source>
        <strain evidence="3">UT</strain>
    </source>
</reference>
<sequence>LIIEDESQNSSSVVGKKGDPIAMQAGKGQPTIQANRYKGKKPGHSKENCYKLVGYPDDFKNRKTYAANITTGAFGNDKPTQEYEGKGRDDALKVGPYFTEDQYRQILNMLNKETPECQANMVGMATSLMTNLPCTEWIIDSGATHHIAGELEALVVKDKVNKHRNEQVYLPTGEKANISHIGKAIILDKEELYDVLFVPEFKFNLLSVSKLARQLLCSVNFFPDFCLF</sequence>
<dbReference type="PANTHER" id="PTHR34222:SF77">
    <property type="entry name" value="CCHC-TYPE DOMAIN-CONTAINING PROTEIN"/>
    <property type="match status" value="1"/>
</dbReference>
<evidence type="ECO:0000256" key="1">
    <source>
        <dbReference type="SAM" id="MobiDB-lite"/>
    </source>
</evidence>
<name>A0A1J6JUC4_NICAT</name>
<gene>
    <name evidence="3" type="ORF">A4A49_64350</name>
</gene>
<keyword evidence="4" id="KW-1185">Reference proteome</keyword>
<evidence type="ECO:0000259" key="2">
    <source>
        <dbReference type="Pfam" id="PF22936"/>
    </source>
</evidence>
<protein>
    <recommendedName>
        <fullName evidence="2">Retrovirus-related Pol polyprotein from transposon TNT 1-94-like beta-barrel domain-containing protein</fullName>
    </recommendedName>
</protein>
<dbReference type="AlphaFoldDB" id="A0A1J6JUC4"/>
<proteinExistence type="predicted"/>
<dbReference type="InterPro" id="IPR054722">
    <property type="entry name" value="PolX-like_BBD"/>
</dbReference>
<dbReference type="Pfam" id="PF22936">
    <property type="entry name" value="Pol_BBD"/>
    <property type="match status" value="1"/>
</dbReference>
<feature type="domain" description="Retrovirus-related Pol polyprotein from transposon TNT 1-94-like beta-barrel" evidence="2">
    <location>
        <begin position="137"/>
        <end position="213"/>
    </location>
</feature>
<feature type="non-terminal residue" evidence="3">
    <location>
        <position position="1"/>
    </location>
</feature>
<comment type="caution">
    <text evidence="3">The sequence shown here is derived from an EMBL/GenBank/DDBJ whole genome shotgun (WGS) entry which is preliminary data.</text>
</comment>
<accession>A0A1J6JUC4</accession>
<organism evidence="3 4">
    <name type="scientific">Nicotiana attenuata</name>
    <name type="common">Coyote tobacco</name>
    <dbReference type="NCBI Taxonomy" id="49451"/>
    <lineage>
        <taxon>Eukaryota</taxon>
        <taxon>Viridiplantae</taxon>
        <taxon>Streptophyta</taxon>
        <taxon>Embryophyta</taxon>
        <taxon>Tracheophyta</taxon>
        <taxon>Spermatophyta</taxon>
        <taxon>Magnoliopsida</taxon>
        <taxon>eudicotyledons</taxon>
        <taxon>Gunneridae</taxon>
        <taxon>Pentapetalae</taxon>
        <taxon>asterids</taxon>
        <taxon>lamiids</taxon>
        <taxon>Solanales</taxon>
        <taxon>Solanaceae</taxon>
        <taxon>Nicotianoideae</taxon>
        <taxon>Nicotianeae</taxon>
        <taxon>Nicotiana</taxon>
    </lineage>
</organism>
<dbReference type="PANTHER" id="PTHR34222">
    <property type="entry name" value="GAG_PRE-INTEGRS DOMAIN-CONTAINING PROTEIN"/>
    <property type="match status" value="1"/>
</dbReference>
<evidence type="ECO:0000313" key="4">
    <source>
        <dbReference type="Proteomes" id="UP000187609"/>
    </source>
</evidence>